<dbReference type="InterPro" id="IPR009078">
    <property type="entry name" value="Ferritin-like_SF"/>
</dbReference>
<evidence type="ECO:0000313" key="3">
    <source>
        <dbReference type="Proteomes" id="UP000886748"/>
    </source>
</evidence>
<dbReference type="Proteomes" id="UP000886748">
    <property type="component" value="Unassembled WGS sequence"/>
</dbReference>
<reference evidence="2" key="2">
    <citation type="journal article" date="2021" name="PeerJ">
        <title>Extensive microbial diversity within the chicken gut microbiome revealed by metagenomics and culture.</title>
        <authorList>
            <person name="Gilroy R."/>
            <person name="Ravi A."/>
            <person name="Getino M."/>
            <person name="Pursley I."/>
            <person name="Horton D.L."/>
            <person name="Alikhan N.F."/>
            <person name="Baker D."/>
            <person name="Gharbi K."/>
            <person name="Hall N."/>
            <person name="Watson M."/>
            <person name="Adriaenssens E.M."/>
            <person name="Foster-Nyarko E."/>
            <person name="Jarju S."/>
            <person name="Secka A."/>
            <person name="Antonio M."/>
            <person name="Oren A."/>
            <person name="Chaudhuri R.R."/>
            <person name="La Ragione R."/>
            <person name="Hildebrand F."/>
            <person name="Pallen M.J."/>
        </authorList>
    </citation>
    <scope>NUCLEOTIDE SEQUENCE</scope>
    <source>
        <strain evidence="2">CHK154-7741</strain>
    </source>
</reference>
<dbReference type="SUPFAM" id="SSF47240">
    <property type="entry name" value="Ferritin-like"/>
    <property type="match status" value="1"/>
</dbReference>
<evidence type="ECO:0000313" key="2">
    <source>
        <dbReference type="EMBL" id="HIU91953.1"/>
    </source>
</evidence>
<evidence type="ECO:0000256" key="1">
    <source>
        <dbReference type="SAM" id="MobiDB-lite"/>
    </source>
</evidence>
<protein>
    <submittedName>
        <fullName evidence="2">Uncharacterized protein</fullName>
    </submittedName>
</protein>
<name>A0A9D1MZM1_9CLOT</name>
<comment type="caution">
    <text evidence="2">The sequence shown here is derived from an EMBL/GenBank/DDBJ whole genome shotgun (WGS) entry which is preliminary data.</text>
</comment>
<dbReference type="AlphaFoldDB" id="A0A9D1MZM1"/>
<sequence>MKKIKKKGKKMSFNPLKEKGIPVEKQLRSWHEIARKPFNKTEVDCYSRTRQILMNGIEVEAWNFKHNFSRNCPDTDINKFIAQTRRIEDMQQTTVNWLTPADQSVLETTLGYEQVAVDLTAWMAQNEPDPYVKETFDFGLLEDFDHLYRYSQWAYFEHGISPNDIVQGQTDIMLSRPTQNHHNDNRLRLRKPYDKATADPQTKVNIYTLVAGEQQTHNYYAEHGMEYGNQCIRETYAEIKDVEEEHVSMYESLIDPTESWFEKLLLHEFVEVCTYYNCMEDEENERLKKIWEMFMEYEIGHLQIAADLFRKNEKRDPEEVIGTKVVLPCRFMSQKPYVTNILENEIDKRLDTEMGYTTIDKLPEDWPSYDVQETVNEEGSPTEMVIQVMAAAKGRDLVIADKKLKKKEADLLQKGLEPKAQAPDTVSPEQMKEMMEEEE</sequence>
<feature type="region of interest" description="Disordered" evidence="1">
    <location>
        <begin position="414"/>
        <end position="439"/>
    </location>
</feature>
<feature type="compositionally biased region" description="Basic and acidic residues" evidence="1">
    <location>
        <begin position="430"/>
        <end position="439"/>
    </location>
</feature>
<proteinExistence type="predicted"/>
<dbReference type="EMBL" id="DVOD01000018">
    <property type="protein sequence ID" value="HIU91953.1"/>
    <property type="molecule type" value="Genomic_DNA"/>
</dbReference>
<accession>A0A9D1MZM1</accession>
<organism evidence="2 3">
    <name type="scientific">Candidatus Limenecus avicola</name>
    <dbReference type="NCBI Taxonomy" id="2840847"/>
    <lineage>
        <taxon>Bacteria</taxon>
        <taxon>Bacillati</taxon>
        <taxon>Bacillota</taxon>
        <taxon>Clostridia</taxon>
        <taxon>Eubacteriales</taxon>
        <taxon>Clostridiaceae</taxon>
        <taxon>Clostridiaceae incertae sedis</taxon>
        <taxon>Candidatus Limenecus</taxon>
    </lineage>
</organism>
<feature type="non-terminal residue" evidence="2">
    <location>
        <position position="439"/>
    </location>
</feature>
<reference evidence="2" key="1">
    <citation type="submission" date="2020-10" db="EMBL/GenBank/DDBJ databases">
        <authorList>
            <person name="Gilroy R."/>
        </authorList>
    </citation>
    <scope>NUCLEOTIDE SEQUENCE</scope>
    <source>
        <strain evidence="2">CHK154-7741</strain>
    </source>
</reference>
<gene>
    <name evidence="2" type="ORF">IAD26_02340</name>
</gene>